<feature type="compositionally biased region" description="Basic and acidic residues" evidence="1">
    <location>
        <begin position="16"/>
        <end position="25"/>
    </location>
</feature>
<proteinExistence type="predicted"/>
<feature type="compositionally biased region" description="Basic and acidic residues" evidence="1">
    <location>
        <begin position="72"/>
        <end position="83"/>
    </location>
</feature>
<name>A0A914V6T2_9BILA</name>
<keyword evidence="2" id="KW-1185">Reference proteome</keyword>
<dbReference type="WBParaSite" id="PSAMB.scaffold15size126113.g378.t1">
    <property type="protein sequence ID" value="PSAMB.scaffold15size126113.g378.t1"/>
    <property type="gene ID" value="PSAMB.scaffold15size126113.g378"/>
</dbReference>
<evidence type="ECO:0000313" key="3">
    <source>
        <dbReference type="WBParaSite" id="PSAMB.scaffold15size126113.g378.t1"/>
    </source>
</evidence>
<dbReference type="AlphaFoldDB" id="A0A914V6T2"/>
<organism evidence="2 3">
    <name type="scientific">Plectus sambesii</name>
    <dbReference type="NCBI Taxonomy" id="2011161"/>
    <lineage>
        <taxon>Eukaryota</taxon>
        <taxon>Metazoa</taxon>
        <taxon>Ecdysozoa</taxon>
        <taxon>Nematoda</taxon>
        <taxon>Chromadorea</taxon>
        <taxon>Plectida</taxon>
        <taxon>Plectina</taxon>
        <taxon>Plectoidea</taxon>
        <taxon>Plectidae</taxon>
        <taxon>Plectus</taxon>
    </lineage>
</organism>
<feature type="region of interest" description="Disordered" evidence="1">
    <location>
        <begin position="1"/>
        <end position="89"/>
    </location>
</feature>
<reference evidence="3" key="1">
    <citation type="submission" date="2022-11" db="UniProtKB">
        <authorList>
            <consortium name="WormBaseParasite"/>
        </authorList>
    </citation>
    <scope>IDENTIFICATION</scope>
</reference>
<dbReference type="Proteomes" id="UP000887566">
    <property type="component" value="Unplaced"/>
</dbReference>
<evidence type="ECO:0000313" key="2">
    <source>
        <dbReference type="Proteomes" id="UP000887566"/>
    </source>
</evidence>
<protein>
    <submittedName>
        <fullName evidence="3">Uncharacterized protein</fullName>
    </submittedName>
</protein>
<sequence length="89" mass="9535">MRSIVSRGHGRACAQRSERHRDGVRRPGGLDATASSTANPDSPAPVGQSHGRSCKPPVGFPRRRSAYTPVGERSRPPGPRDHSIAVIDE</sequence>
<accession>A0A914V6T2</accession>
<evidence type="ECO:0000256" key="1">
    <source>
        <dbReference type="SAM" id="MobiDB-lite"/>
    </source>
</evidence>